<feature type="compositionally biased region" description="Polar residues" evidence="1">
    <location>
        <begin position="1742"/>
        <end position="1755"/>
    </location>
</feature>
<feature type="compositionally biased region" description="Basic and acidic residues" evidence="1">
    <location>
        <begin position="3469"/>
        <end position="3483"/>
    </location>
</feature>
<dbReference type="InterPro" id="IPR013320">
    <property type="entry name" value="ConA-like_dom_sf"/>
</dbReference>
<dbReference type="Gene3D" id="2.60.120.200">
    <property type="match status" value="2"/>
</dbReference>
<feature type="domain" description="Immunoglobulin" evidence="2">
    <location>
        <begin position="2704"/>
        <end position="2780"/>
    </location>
</feature>
<dbReference type="SUPFAM" id="SSF49899">
    <property type="entry name" value="Concanavalin A-like lectins/glucanases"/>
    <property type="match status" value="2"/>
</dbReference>
<feature type="region of interest" description="Disordered" evidence="1">
    <location>
        <begin position="1730"/>
        <end position="1760"/>
    </location>
</feature>
<evidence type="ECO:0000259" key="2">
    <source>
        <dbReference type="SMART" id="SM00409"/>
    </source>
</evidence>
<dbReference type="KEGG" id="spib:G8759_26610"/>
<dbReference type="GO" id="GO:0004553">
    <property type="term" value="F:hydrolase activity, hydrolyzing O-glycosyl compounds"/>
    <property type="evidence" value="ECO:0007669"/>
    <property type="project" value="UniProtKB-ARBA"/>
</dbReference>
<dbReference type="Pfam" id="PF20041">
    <property type="entry name" value="DUF6443"/>
    <property type="match status" value="1"/>
</dbReference>
<feature type="domain" description="Immunoglobulin" evidence="2">
    <location>
        <begin position="238"/>
        <end position="318"/>
    </location>
</feature>
<dbReference type="InterPro" id="IPR045619">
    <property type="entry name" value="DUF6443"/>
</dbReference>
<dbReference type="InterPro" id="IPR013783">
    <property type="entry name" value="Ig-like_fold"/>
</dbReference>
<dbReference type="Gene3D" id="2.180.10.10">
    <property type="entry name" value="RHS repeat-associated core"/>
    <property type="match status" value="1"/>
</dbReference>
<dbReference type="RefSeq" id="WP_167215216.1">
    <property type="nucleotide sequence ID" value="NZ_CP050063.1"/>
</dbReference>
<organism evidence="3 4">
    <name type="scientific">Spirosoma aureum</name>
    <dbReference type="NCBI Taxonomy" id="2692134"/>
    <lineage>
        <taxon>Bacteria</taxon>
        <taxon>Pseudomonadati</taxon>
        <taxon>Bacteroidota</taxon>
        <taxon>Cytophagia</taxon>
        <taxon>Cytophagales</taxon>
        <taxon>Cytophagaceae</taxon>
        <taxon>Spirosoma</taxon>
    </lineage>
</organism>
<proteinExistence type="predicted"/>
<feature type="domain" description="Immunoglobulin" evidence="2">
    <location>
        <begin position="1061"/>
        <end position="1138"/>
    </location>
</feature>
<feature type="region of interest" description="Disordered" evidence="1">
    <location>
        <begin position="1"/>
        <end position="21"/>
    </location>
</feature>
<dbReference type="Gene3D" id="2.60.40.10">
    <property type="entry name" value="Immunoglobulins"/>
    <property type="match status" value="2"/>
</dbReference>
<evidence type="ECO:0000256" key="1">
    <source>
        <dbReference type="SAM" id="MobiDB-lite"/>
    </source>
</evidence>
<accession>A0A6G9AU71</accession>
<protein>
    <recommendedName>
        <fullName evidence="2">Immunoglobulin domain-containing protein</fullName>
    </recommendedName>
</protein>
<dbReference type="SMART" id="SM00409">
    <property type="entry name" value="IG"/>
    <property type="match status" value="5"/>
</dbReference>
<dbReference type="Proteomes" id="UP000501802">
    <property type="component" value="Chromosome"/>
</dbReference>
<evidence type="ECO:0000313" key="4">
    <source>
        <dbReference type="Proteomes" id="UP000501802"/>
    </source>
</evidence>
<feature type="compositionally biased region" description="Low complexity" evidence="1">
    <location>
        <begin position="1730"/>
        <end position="1740"/>
    </location>
</feature>
<name>A0A6G9AU71_9BACT</name>
<keyword evidence="4" id="KW-1185">Reference proteome</keyword>
<feature type="region of interest" description="Disordered" evidence="1">
    <location>
        <begin position="3461"/>
        <end position="3483"/>
    </location>
</feature>
<feature type="domain" description="Immunoglobulin" evidence="2">
    <location>
        <begin position="1615"/>
        <end position="1686"/>
    </location>
</feature>
<dbReference type="GO" id="GO:0005975">
    <property type="term" value="P:carbohydrate metabolic process"/>
    <property type="evidence" value="ECO:0007669"/>
    <property type="project" value="UniProtKB-ARBA"/>
</dbReference>
<gene>
    <name evidence="3" type="ORF">G8759_26610</name>
</gene>
<sequence length="4013" mass="425937">MNPSNNQRTITGNECSAGSADSTTCNFTPTASTPATANCSTPITLTSSCSGSDCTGITTSWSGNGINADGTGTTPSTPGTYIYTLTMAKAGCDNQSTTTSVEVSCEDCTPLWENHYKECDTLNNYRWYERDNKLCSPTYGDERPGSILSGPITQVRVGANKTDLCGTETATLQASNCNGYFYWVEDASTTNPRQVSAGIYTAGCIGSCNTTTQSITITNGSNCTPTSNPCDFAPTASASPQSVSCGQSITLSGGCQGTGCADVSYQWTTTDWRDPNGQSTIHVTAPQLNQTIYYELTLSKPDCPNQSNHTATAAVDVTCGDCSPLWETTNTYQCTDNQLQQKQTATNCGQYQEQWLAIRSTANPITITPSSYSLCNGSVMLTLTGCTGAIAWADSPYNTPNLNGYDSRQIDQAGTYTAFCYGSSGLSCDYTQTSINIDSCTPTNGPCAFSASVSPARSTVLCSNTTTFQGVCTGECAGVYYNWNGPNLNGETNADLTLTPNTAGIFVYTFSVSKLGCDNVATTTAQLDVSCTPPANPCDFAPTASATPQTVTCGQPITLIGGCQGTGCDGVVYRWSTTGWTDLTGQASLTLTAPNANQPLYYELGLTKDNCPNEAEDATSVAITISCTSPANPCDFTSGASTPATALCNSSITLTGSCSGAGCNGVTYSWSGNGISGSNVNNTITTPGASGTYIYTLTMAKAGCDNQSTTTSVEVSCEDCTPLWENHYKECDTLNNYRWYERDNKPCSPTYGDERPGSILSGPITQVRVGANKTDLCGTETATLQASNCNGYFYWVEDASTTNPRQVSAGIYTAGCIGSCNTTTQSITITNGSNCTPTSDSCAFSASVNPANSSILCNTTTILQGVCSGECGGVSHQWEGPNLNGETNADLTLTPNTAGTFVYTFSISKLGCAHVATATAQLNVSCGCTPTWEVTSDYRCEEGQLQRKWTNTNLDCPTYTDEWRNSDPKASPITITPSSYTLCNGSVMLTLTGCTGAIAWADSPYNTPNLNGYDSRQIDQAGTYTAFCYGSSGLSCDYTQTWVTIDTCTETTCSLTATASASPQSISCGQPITLSGDCQGIDCGNVIYTWLGQGVTEQAGSSLTLTAPATTGTYEYTLTLGKSGCSNTVQATTQITVSCQEPSALTGTVDETTCTRIRGWLVDVNNDEQSQKVRIYIDGVLQATVWADGPRPDVRAYINQVHGATGTYDKFEFNWAVPTVFEQGRHEVRVTDTTGNWEFSSHPLFFGADAPTLTPTSTTICAGQSATLTAGCTAGEVVWSNGGTGNVLITGNLTATISYTATCNAEGCLSPSATVTVVVIQRPVFGFSAAGSNLIPVAASTTNGPANMTAIICSGDYLTLSDLSWPSSNVRLIEHFMSNGVAGLPTTRPMNDLDAATAASIFNQRHGPYTVDTTGIEGTIIESFTPYVDTNGNNQYDSDIDCTGDSITLFYQIIPTPAKPVVVTASCGAISTARSVTLTASGCSDMVKWELSSGTSTGPAVVVHVSQTTTFGARCTNAANCQSDTAAVTVHFLNLQAPTVATSTLAICSGESVTLSANGCESGTTIKWSNGMTGSSITFNPATTTTYYAICQLDCAESSNSNQVQIMVRPGPTVSGIRSYTTGQTISLTATAADATSYIWYGPAGFTSTGAHLRIFGANTNMSGSYTVVASYAEGGCSPSTEVIITVNGPVIQTQTITPSIVCAESILSIPFSTTGDFDAGNKFTAQLSDSSGSFSSPLSIGETTPGSDTSSPISATLPASVPPGNGYRIRVISSNPLTEGEVSPTVLTINALPTAPTLMTSGTQVCSGTSVTLTATCSAGTVRWSTNDSGPVLITPALTSNQSYSATCEQSTYCVSLPASVSLTTIGSLTIGEPLVICTSSSTTAIGSIVVSTTLSQPNQLVVQYQLESQQTPDSYSVVSPWSSSTATLTNLPVGQYRLSVRGVNQDVPEPTTSCGLVTKSIRIDALSARASSYSTTSGSPVSLWVEGTPFNNGNALWTNEGATFSPSSQPQGLTNTFTWEAWVKPDNNLSGDNTNENYVLYPWFDGANYSSAYAGLGIATGKDGIRLVGHTANYLQQILDYRISITDWTHIAVVFQDNVATLLINGQVKASNVTPPQGKIMYPSNYVTGLPWSRDFGRYKGAVDEVRLWNTARSTTEIARDYKQVLGGQETGLLAYWRFEFVDEAGVTPATGNSGLSATVGGNPETHALVPGVNTDLTAQTSVVTWTAMPGSQTFTGNTISVSPTQSTTYTVTRSDLACSVPIAISVVQAPCNLTAVANSYSIVAGSPVSLWIEGTPFNSSNALYTNQGLTFTPSSQPQSLTGTFTWEAWIKPDVNLSGDNTNERYVLYPRYDGSVYSSTYAGLGIAAGKDGIRLVGHTANYLQQILDYRTPITDWTHVAVVFQNNVATLLIDGIAKVSNMSPPQNKIIYPYNYITGVPDGEYGRYWGAVDEVRLWNTARSTTDIARDYKRLLTGQEAGLLSYWQFESIADNKTQTTGTAALSAALGGSSDSYKLVTGINTATAIQTDVVSWTALPGGQTFTGNTIAVTPAKSTTYVVSRSSNPTCTTSVGISVGILPCSFSLVGSATPTSLSCGSPVSLSVAPSGPVSATAGTITYAWSGPGPDSLMSFTQSGQSFTTVPASATTSAGVSTTYTSTTGISTVATSGSSVATYSVTATQGFCTTSGSVSVVLTGAPSLSVSSPQAIYREGESLTLTAAMSSTVAGPIVYDWTGPNSYTGTGQKVTVPKATTAMAGSYTVVATIPSGCTISASLLVKIIPDSCSCQDCDAPEWQSETISVGPDNTGTDYANIVENTYLAPTPSIGGTTEIRQQITYLDGFGRPIQINQTSASPSGKDIVLPIEYDGFGRAIKNYLPYTDAAGGGFKANAVSIQSSFYQGLKGDGAAFSTTLLEQSPLQRLTQQGSIGAAWQPNGADANKTGVIKEAYRHNTETNIPQLTSAYSGNNWTLSRYAANQLFVNETKDATNNKVEEFTDLFGQTICKKVYSGAEVLTTYYAYDDFGRLRFTFPPKAAQKLESQADGSVDFTSTATVKDQIFWYVYDARGRVVEKKTPDAALEEMVYNLHDQVVLYRNGMHRSKSQWMYSKYDEVGRIISKGVYASANSRDVEQAAVTNSFSPVPEFGDAAYPTSGVTELSKNYYDDYAFTGKKSPDQPTEFGLGTLATESGPITLIGKLTGTKETILKASGAAATAKTDLLTTYYYDQYGRVVQTRQENHLGGEDLSSVRLDFAGRTLETKLTTNAFNKTTHVWTRNTYDRGNRLKMTCQRINDGKKEPVGRFTYNELGEVTEKWQGCKMQVITYQTDIRGRLTSINSSDPVQLKANKQFFGMKLEYTIDDNVSAQVWGSVPHLRTGATLPAKRRYEYSYDPIGRLKGANYTGASENFSVSGINYDLNGNLLSMVRRVSTPSLGDSPNEDNLSYTYAPNSNQLRNVQDAGVATPTNPKKAHYFNDRNQTADDGNRTDFTDADDYAYDAAGNLIRDLNRDIRSIDYNVLGLPETITFGNQTKIYYLYTSGGDKLQKQGAYLPSEQAGPIQAEQYSQKQIDYSSGVVYTDQAISFIPTAEGRALPPVTDTVSVEYRYEYQQTDHLGNLRSACHCGEKFDETGKLVPTKGIEDQRTVVQENHYDPWGLNLADIETQPSSGLDWWQFNRGSEKAFGPDGSFQYDTDFRQYDPTIGRFGGADGLAGVLPGINPYMFGFNSPAGFNDPTGLFGEGPINGGTLNVFVNVTAKSGPGIVGRGLTMLPSALSVARPLLAGSIQTPTISSSSGKVTMSETYIGANRSSPQQRSLGKRTYNQNKLAAEIMADPTNMGSRGGAFFAMYGAGAGVAQELTGQAIAKVGSYIWKGSTITLYRGTSTVSELRAFNETGMIMSDAATNAYVESSYISQRIEAINAGMNASRAAHARQVATWWGEESSYVQAHSAFSQEIDVFGPRSMTSWTDNLGVAKSYMNGGKLFRTTVGRWKALKQTLPGANEGEYLIKHGVRAKVIRK</sequence>
<reference evidence="3 4" key="1">
    <citation type="submission" date="2020-03" db="EMBL/GenBank/DDBJ databases">
        <authorList>
            <person name="Kim M.K."/>
        </authorList>
    </citation>
    <scope>NUCLEOTIDE SEQUENCE [LARGE SCALE GENOMIC DNA]</scope>
    <source>
        <strain evidence="3 4">BT328</strain>
    </source>
</reference>
<dbReference type="InterPro" id="IPR003599">
    <property type="entry name" value="Ig_sub"/>
</dbReference>
<dbReference type="Pfam" id="PF13385">
    <property type="entry name" value="Laminin_G_3"/>
    <property type="match status" value="2"/>
</dbReference>
<evidence type="ECO:0000313" key="3">
    <source>
        <dbReference type="EMBL" id="QIP15950.1"/>
    </source>
</evidence>
<feature type="domain" description="Immunoglobulin" evidence="2">
    <location>
        <begin position="1255"/>
        <end position="1318"/>
    </location>
</feature>
<dbReference type="EMBL" id="CP050063">
    <property type="protein sequence ID" value="QIP15950.1"/>
    <property type="molecule type" value="Genomic_DNA"/>
</dbReference>